<reference evidence="1 2" key="1">
    <citation type="journal article" date="2007" name="PLoS Genet.">
        <title>Patterns and implications of gene gain and loss in the evolution of Prochlorococcus.</title>
        <authorList>
            <person name="Kettler G.C."/>
            <person name="Martiny A.C."/>
            <person name="Huang K."/>
            <person name="Zucker J."/>
            <person name="Coleman M.L."/>
            <person name="Rodrigue S."/>
            <person name="Chen F."/>
            <person name="Lapidus A."/>
            <person name="Ferriera S."/>
            <person name="Johnson J."/>
            <person name="Steglich C."/>
            <person name="Church G.M."/>
            <person name="Richardson P."/>
            <person name="Chisholm S.W."/>
        </authorList>
    </citation>
    <scope>NUCLEOTIDE SEQUENCE [LARGE SCALE GENOMIC DNA]</scope>
    <source>
        <strain evidence="2">MIT 9211</strain>
    </source>
</reference>
<gene>
    <name evidence="1" type="ordered locus">P9211_15891</name>
</gene>
<protein>
    <recommendedName>
        <fullName evidence="3">Alpha/beta hydrolase</fullName>
    </recommendedName>
</protein>
<dbReference type="Gene3D" id="3.40.50.1820">
    <property type="entry name" value="alpha/beta hydrolase"/>
    <property type="match status" value="1"/>
</dbReference>
<proteinExistence type="predicted"/>
<dbReference type="InterPro" id="IPR029058">
    <property type="entry name" value="AB_hydrolase_fold"/>
</dbReference>
<dbReference type="EMBL" id="CP000878">
    <property type="protein sequence ID" value="ABX09520.1"/>
    <property type="molecule type" value="Genomic_DNA"/>
</dbReference>
<dbReference type="eggNOG" id="COG0400">
    <property type="taxonomic scope" value="Bacteria"/>
</dbReference>
<dbReference type="KEGG" id="pmj:P9211_15891"/>
<dbReference type="AlphaFoldDB" id="A9BCF8"/>
<evidence type="ECO:0008006" key="3">
    <source>
        <dbReference type="Google" id="ProtNLM"/>
    </source>
</evidence>
<evidence type="ECO:0000313" key="2">
    <source>
        <dbReference type="Proteomes" id="UP000000788"/>
    </source>
</evidence>
<accession>A9BCF8</accession>
<evidence type="ECO:0000313" key="1">
    <source>
        <dbReference type="EMBL" id="ABX09520.1"/>
    </source>
</evidence>
<organism evidence="1 2">
    <name type="scientific">Prochlorococcus marinus (strain MIT 9211)</name>
    <dbReference type="NCBI Taxonomy" id="93059"/>
    <lineage>
        <taxon>Bacteria</taxon>
        <taxon>Bacillati</taxon>
        <taxon>Cyanobacteriota</taxon>
        <taxon>Cyanophyceae</taxon>
        <taxon>Synechococcales</taxon>
        <taxon>Prochlorococcaceae</taxon>
        <taxon>Prochlorococcus</taxon>
    </lineage>
</organism>
<dbReference type="BioCyc" id="MetaCyc:MONOMER-17846"/>
<dbReference type="HOGENOM" id="CLU_020336_12_2_3"/>
<dbReference type="SUPFAM" id="SSF53474">
    <property type="entry name" value="alpha/beta-Hydrolases"/>
    <property type="match status" value="1"/>
</dbReference>
<dbReference type="OrthoDB" id="427865at2"/>
<name>A9BCF8_PROM4</name>
<keyword evidence="2" id="KW-1185">Reference proteome</keyword>
<dbReference type="RefSeq" id="WP_012196141.1">
    <property type="nucleotide sequence ID" value="NC_009976.1"/>
</dbReference>
<sequence length="237" mass="27055">MKQIIAMHGWYSDSNSWKLWKDHFEKKRWNWQNGERGYGKIQPHDPEWEGEGQKDRHSKNVLICHSLGPHLISSKVLNVATDIVLLNSFSRFIPANKEGRALRVALVSMLKHMEEPSRETMLMSFLKKASSPYKFSDIPAGPMQTGMSSEGLKQLKSDLELLISTKQLPIGISKRARVLIINGDKDKIIHSSTKQELLISLNSHLNTPPTIWTIKGEGHFILQAGLREDVRKWLEVV</sequence>
<dbReference type="Proteomes" id="UP000000788">
    <property type="component" value="Chromosome"/>
</dbReference>
<dbReference type="STRING" id="93059.P9211_15891"/>